<evidence type="ECO:0000313" key="2">
    <source>
        <dbReference type="Proteomes" id="UP000831195"/>
    </source>
</evidence>
<accession>A0AAE8Y4S2</accession>
<dbReference type="EMBL" id="MZ311577">
    <property type="protein sequence ID" value="UBZ25495.1"/>
    <property type="molecule type" value="Genomic_DNA"/>
</dbReference>
<reference evidence="1" key="1">
    <citation type="journal article" date="2021" name="Viruses">
        <title>Identification and Full Characterisation of Two Novel Crustacean Infecting Members of the Family Nudiviridae Provides Support for Two Subfamilies.</title>
        <authorList>
            <person name="Bateman K.S."/>
            <person name="Kerr R."/>
            <person name="Stentiford G.D."/>
            <person name="Bean T.P."/>
            <person name="Hooper C."/>
            <person name="Van Eynde B."/>
            <person name="Delbare D."/>
            <person name="Bojko J."/>
            <person name="Christiaens O."/>
            <person name="Taning C.N.T."/>
            <person name="Smagghe G."/>
            <person name="van Oers M.M."/>
            <person name="van Aerle R."/>
        </authorList>
    </citation>
    <scope>NUCLEOTIDE SEQUENCE</scope>
    <source>
        <strain evidence="1">AN1</strain>
    </source>
</reference>
<gene>
    <name evidence="1" type="ORF">CcNV_011</name>
</gene>
<organism evidence="1 2">
    <name type="scientific">Crangon crangon nudivirus</name>
    <dbReference type="NCBI Taxonomy" id="2880838"/>
    <lineage>
        <taxon>Viruses</taxon>
        <taxon>Viruses incertae sedis</taxon>
        <taxon>Naldaviricetes</taxon>
        <taxon>Lefavirales</taxon>
        <taxon>Nudiviridae</taxon>
        <taxon>Gammanudivirus</taxon>
        <taxon>Gammanudivirus cracrangonis</taxon>
    </lineage>
</organism>
<keyword evidence="2" id="KW-1185">Reference proteome</keyword>
<name>A0AAE8Y4S2_9VIRU</name>
<proteinExistence type="predicted"/>
<evidence type="ECO:0000313" key="1">
    <source>
        <dbReference type="EMBL" id="UBZ25495.1"/>
    </source>
</evidence>
<protein>
    <submittedName>
        <fullName evidence="1">Uncharacterized protein</fullName>
    </submittedName>
</protein>
<dbReference type="Proteomes" id="UP000831195">
    <property type="component" value="Segment"/>
</dbReference>
<sequence>MYWIELGEHGMGGLPVEVEGRVSKAECAKIQTAVVELLKKGILKCNDDNTKRLRELSIFDLYICYDLDDSGKPYNFKIVYCNWIDPNRREVRGTLYCDTFEVITV</sequence>